<reference evidence="2" key="1">
    <citation type="journal article" date="2017" name="Nature">
        <title>The sunflower genome provides insights into oil metabolism, flowering and Asterid evolution.</title>
        <authorList>
            <person name="Badouin H."/>
            <person name="Gouzy J."/>
            <person name="Grassa C.J."/>
            <person name="Murat F."/>
            <person name="Staton S.E."/>
            <person name="Cottret L."/>
            <person name="Lelandais-Briere C."/>
            <person name="Owens G.L."/>
            <person name="Carrere S."/>
            <person name="Mayjonade B."/>
            <person name="Legrand L."/>
            <person name="Gill N."/>
            <person name="Kane N.C."/>
            <person name="Bowers J.E."/>
            <person name="Hubner S."/>
            <person name="Bellec A."/>
            <person name="Berard A."/>
            <person name="Berges H."/>
            <person name="Blanchet N."/>
            <person name="Boniface M.C."/>
            <person name="Brunel D."/>
            <person name="Catrice O."/>
            <person name="Chaidir N."/>
            <person name="Claudel C."/>
            <person name="Donnadieu C."/>
            <person name="Faraut T."/>
            <person name="Fievet G."/>
            <person name="Helmstetter N."/>
            <person name="King M."/>
            <person name="Knapp S.J."/>
            <person name="Lai Z."/>
            <person name="Le Paslier M.C."/>
            <person name="Lippi Y."/>
            <person name="Lorenzon L."/>
            <person name="Mandel J.R."/>
            <person name="Marage G."/>
            <person name="Marchand G."/>
            <person name="Marquand E."/>
            <person name="Bret-Mestries E."/>
            <person name="Morien E."/>
            <person name="Nambeesan S."/>
            <person name="Nguyen T."/>
            <person name="Pegot-Espagnet P."/>
            <person name="Pouilly N."/>
            <person name="Raftis F."/>
            <person name="Sallet E."/>
            <person name="Schiex T."/>
            <person name="Thomas J."/>
            <person name="Vandecasteele C."/>
            <person name="Vares D."/>
            <person name="Vear F."/>
            <person name="Vautrin S."/>
            <person name="Crespi M."/>
            <person name="Mangin B."/>
            <person name="Burke J.M."/>
            <person name="Salse J."/>
            <person name="Munos S."/>
            <person name="Vincourt P."/>
            <person name="Rieseberg L.H."/>
            <person name="Langlade N.B."/>
        </authorList>
    </citation>
    <scope>NUCLEOTIDE SEQUENCE</scope>
    <source>
        <tissue evidence="2">Leaves</tissue>
    </source>
</reference>
<evidence type="ECO:0000313" key="3">
    <source>
        <dbReference type="Proteomes" id="UP000215914"/>
    </source>
</evidence>
<proteinExistence type="predicted"/>
<organism evidence="2 3">
    <name type="scientific">Helianthus annuus</name>
    <name type="common">Common sunflower</name>
    <dbReference type="NCBI Taxonomy" id="4232"/>
    <lineage>
        <taxon>Eukaryota</taxon>
        <taxon>Viridiplantae</taxon>
        <taxon>Streptophyta</taxon>
        <taxon>Embryophyta</taxon>
        <taxon>Tracheophyta</taxon>
        <taxon>Spermatophyta</taxon>
        <taxon>Magnoliopsida</taxon>
        <taxon>eudicotyledons</taxon>
        <taxon>Gunneridae</taxon>
        <taxon>Pentapetalae</taxon>
        <taxon>asterids</taxon>
        <taxon>campanulids</taxon>
        <taxon>Asterales</taxon>
        <taxon>Asteraceae</taxon>
        <taxon>Asteroideae</taxon>
        <taxon>Heliantheae alliance</taxon>
        <taxon>Heliantheae</taxon>
        <taxon>Helianthus</taxon>
    </lineage>
</organism>
<accession>A0A9K3GSJ2</accession>
<feature type="region of interest" description="Disordered" evidence="1">
    <location>
        <begin position="1"/>
        <end position="21"/>
    </location>
</feature>
<dbReference type="Gramene" id="mRNA:HanXRQr2_Chr17g0784171">
    <property type="protein sequence ID" value="mRNA:HanXRQr2_Chr17g0784171"/>
    <property type="gene ID" value="HanXRQr2_Chr17g0784171"/>
</dbReference>
<name>A0A9K3GSJ2_HELAN</name>
<dbReference type="AlphaFoldDB" id="A0A9K3GSJ2"/>
<evidence type="ECO:0000313" key="2">
    <source>
        <dbReference type="EMBL" id="KAF5753805.1"/>
    </source>
</evidence>
<dbReference type="Proteomes" id="UP000215914">
    <property type="component" value="Unassembled WGS sequence"/>
</dbReference>
<evidence type="ECO:0000256" key="1">
    <source>
        <dbReference type="SAM" id="MobiDB-lite"/>
    </source>
</evidence>
<protein>
    <submittedName>
        <fullName evidence="2">Uncharacterized protein</fullName>
    </submittedName>
</protein>
<reference evidence="2" key="2">
    <citation type="submission" date="2020-06" db="EMBL/GenBank/DDBJ databases">
        <title>Helianthus annuus Genome sequencing and assembly Release 2.</title>
        <authorList>
            <person name="Gouzy J."/>
            <person name="Langlade N."/>
            <person name="Munos S."/>
        </authorList>
    </citation>
    <scope>NUCLEOTIDE SEQUENCE</scope>
    <source>
        <tissue evidence="2">Leaves</tissue>
    </source>
</reference>
<comment type="caution">
    <text evidence="2">The sequence shown here is derived from an EMBL/GenBank/DDBJ whole genome shotgun (WGS) entry which is preliminary data.</text>
</comment>
<keyword evidence="3" id="KW-1185">Reference proteome</keyword>
<dbReference type="EMBL" id="MNCJ02000332">
    <property type="protein sequence ID" value="KAF5753805.1"/>
    <property type="molecule type" value="Genomic_DNA"/>
</dbReference>
<sequence length="75" mass="8229">MTPSSIKVFIKPSSPPPEDGSFTVVSITDRPPLLIPDLHPPPSFDFSLCLSVSSLSWSRNRHHLLEGTSLHPDPL</sequence>
<gene>
    <name evidence="2" type="ORF">HanXRQr2_Chr17g0784171</name>
</gene>